<keyword evidence="1" id="KW-0812">Transmembrane</keyword>
<keyword evidence="1" id="KW-1133">Transmembrane helix</keyword>
<dbReference type="PANTHER" id="PTHR37013">
    <property type="entry name" value="INTEGRAL MEMBRANE PROTEIN (AFU_ORTHOLOGUE AFUA_1G05950)-RELATED"/>
    <property type="match status" value="1"/>
</dbReference>
<feature type="domain" description="DUF7703" evidence="2">
    <location>
        <begin position="13"/>
        <end position="251"/>
    </location>
</feature>
<evidence type="ECO:0000259" key="2">
    <source>
        <dbReference type="Pfam" id="PF24802"/>
    </source>
</evidence>
<dbReference type="GeneID" id="38111645"/>
<accession>A0A3D8T5X8</accession>
<keyword evidence="1" id="KW-0472">Membrane</keyword>
<protein>
    <recommendedName>
        <fullName evidence="2">DUF7703 domain-containing protein</fullName>
    </recommendedName>
</protein>
<reference evidence="3 4" key="1">
    <citation type="journal article" date="2018" name="IMA Fungus">
        <title>IMA Genome-F 9: Draft genome sequence of Annulohypoxylon stygium, Aspergillus mulundensis, Berkeleyomyces basicola (syn. Thielaviopsis basicola), Ceratocystis smalleyi, two Cercospora beticola strains, Coleophoma cylindrospora, Fusarium fracticaudum, Phialophora cf. hyalina, and Morchella septimelata.</title>
        <authorList>
            <person name="Wingfield B.D."/>
            <person name="Bills G.F."/>
            <person name="Dong Y."/>
            <person name="Huang W."/>
            <person name="Nel W.J."/>
            <person name="Swalarsk-Parry B.S."/>
            <person name="Vaghefi N."/>
            <person name="Wilken P.M."/>
            <person name="An Z."/>
            <person name="de Beer Z.W."/>
            <person name="De Vos L."/>
            <person name="Chen L."/>
            <person name="Duong T.A."/>
            <person name="Gao Y."/>
            <person name="Hammerbacher A."/>
            <person name="Kikkert J.R."/>
            <person name="Li Y."/>
            <person name="Li H."/>
            <person name="Li K."/>
            <person name="Li Q."/>
            <person name="Liu X."/>
            <person name="Ma X."/>
            <person name="Naidoo K."/>
            <person name="Pethybridge S.J."/>
            <person name="Sun J."/>
            <person name="Steenkamp E.T."/>
            <person name="van der Nest M.A."/>
            <person name="van Wyk S."/>
            <person name="Wingfield M.J."/>
            <person name="Xiong C."/>
            <person name="Yue Q."/>
            <person name="Zhang X."/>
        </authorList>
    </citation>
    <scope>NUCLEOTIDE SEQUENCE [LARGE SCALE GENOMIC DNA]</scope>
    <source>
        <strain evidence="3 4">DSM 5745</strain>
    </source>
</reference>
<comment type="caution">
    <text evidence="3">The sequence shown here is derived from an EMBL/GenBank/DDBJ whole genome shotgun (WGS) entry which is preliminary data.</text>
</comment>
<dbReference type="InterPro" id="IPR056120">
    <property type="entry name" value="DUF7703"/>
</dbReference>
<dbReference type="Proteomes" id="UP000256690">
    <property type="component" value="Unassembled WGS sequence"/>
</dbReference>
<evidence type="ECO:0000313" key="3">
    <source>
        <dbReference type="EMBL" id="RDW93953.1"/>
    </source>
</evidence>
<gene>
    <name evidence="3" type="ORF">DSM5745_01275</name>
</gene>
<dbReference type="PANTHER" id="PTHR37013:SF5">
    <property type="entry name" value="INTEGRAL MEMBRANE PROTEIN"/>
    <property type="match status" value="1"/>
</dbReference>
<sequence length="293" mass="32601">MDPGKDPDHDVYFLVSVSFLAITAYNTMELFCWILDYFKRWQGLYFWSISIANLSVGAFMVIATFATAQAIKPLAFGIGTALVDPAILVSTALVLYSRLYLITRGRIVKFVFWLIIISSFFIYIPSVTLLMGAAAGDPRFFGTTLERFNERYTSLGSIGRELLICGIYIYESLRQLKPIMSLKGRAGRKVLCHLIAVNVAVVLLDLIAIFPLCTTKWHIGQWYRGAGIQYGIFAQSVKLKIEFSVLNNLVELLEAPLKNAGLPSTENSQAGRDTCTCLQGEGLTPSHSTGWTR</sequence>
<name>A0A3D8T5X8_9EURO</name>
<dbReference type="EMBL" id="PVWQ01000001">
    <property type="protein sequence ID" value="RDW93953.1"/>
    <property type="molecule type" value="Genomic_DNA"/>
</dbReference>
<organism evidence="3 4">
    <name type="scientific">Aspergillus mulundensis</name>
    <dbReference type="NCBI Taxonomy" id="1810919"/>
    <lineage>
        <taxon>Eukaryota</taxon>
        <taxon>Fungi</taxon>
        <taxon>Dikarya</taxon>
        <taxon>Ascomycota</taxon>
        <taxon>Pezizomycotina</taxon>
        <taxon>Eurotiomycetes</taxon>
        <taxon>Eurotiomycetidae</taxon>
        <taxon>Eurotiales</taxon>
        <taxon>Aspergillaceae</taxon>
        <taxon>Aspergillus</taxon>
        <taxon>Aspergillus subgen. Nidulantes</taxon>
    </lineage>
</organism>
<dbReference type="OrthoDB" id="405906at2759"/>
<dbReference type="Pfam" id="PF24802">
    <property type="entry name" value="DUF7703"/>
    <property type="match status" value="1"/>
</dbReference>
<dbReference type="AlphaFoldDB" id="A0A3D8T5X8"/>
<feature type="transmembrane region" description="Helical" evidence="1">
    <location>
        <begin position="12"/>
        <end position="32"/>
    </location>
</feature>
<proteinExistence type="predicted"/>
<feature type="transmembrane region" description="Helical" evidence="1">
    <location>
        <begin position="74"/>
        <end position="96"/>
    </location>
</feature>
<evidence type="ECO:0000256" key="1">
    <source>
        <dbReference type="SAM" id="Phobius"/>
    </source>
</evidence>
<feature type="transmembrane region" description="Helical" evidence="1">
    <location>
        <begin position="108"/>
        <end position="132"/>
    </location>
</feature>
<feature type="transmembrane region" description="Helical" evidence="1">
    <location>
        <begin position="190"/>
        <end position="212"/>
    </location>
</feature>
<feature type="transmembrane region" description="Helical" evidence="1">
    <location>
        <begin position="44"/>
        <end position="68"/>
    </location>
</feature>
<dbReference type="RefSeq" id="XP_026609136.1">
    <property type="nucleotide sequence ID" value="XM_026743291.1"/>
</dbReference>
<keyword evidence="4" id="KW-1185">Reference proteome</keyword>
<evidence type="ECO:0000313" key="4">
    <source>
        <dbReference type="Proteomes" id="UP000256690"/>
    </source>
</evidence>